<accession>A0A3G5AGV0</accession>
<keyword evidence="1" id="KW-1133">Transmembrane helix</keyword>
<organism evidence="2">
    <name type="scientific">Sylvanvirus sp</name>
    <dbReference type="NCBI Taxonomy" id="2487774"/>
    <lineage>
        <taxon>Viruses</taxon>
    </lineage>
</organism>
<evidence type="ECO:0000313" key="2">
    <source>
        <dbReference type="EMBL" id="AYV86412.1"/>
    </source>
</evidence>
<dbReference type="EMBL" id="MK072507">
    <property type="protein sequence ID" value="AYV86412.1"/>
    <property type="molecule type" value="Genomic_DNA"/>
</dbReference>
<evidence type="ECO:0000256" key="1">
    <source>
        <dbReference type="SAM" id="Phobius"/>
    </source>
</evidence>
<feature type="transmembrane region" description="Helical" evidence="1">
    <location>
        <begin position="212"/>
        <end position="238"/>
    </location>
</feature>
<protein>
    <submittedName>
        <fullName evidence="2">Uncharacterized protein</fullName>
    </submittedName>
</protein>
<name>A0A3G5AGV0_9VIRU</name>
<keyword evidence="1" id="KW-0472">Membrane</keyword>
<sequence length="413" mass="44465">MGQSSSAYSSQLSTQLNSAIFNSMLNIQNQNAQNCTSTQVQNFTNGPTGVIQCSINLSQVAQLVCNSMANFNTNASNNITTVINSAIQQMSTQAQTASQAFLTTALSMNVSNTQLVSHIQNLISTNLNTSIINMCLQNAAVIQNGTFLNNGTITCSPTTAGPGAITINQNAQLQAIASCITNNVFTLLASDTLLASIATAASQTQTTTQAGIFSFLSLTTLFIVLAVLALLALGYYIYKKQSPQGQAATAATTIAQGLLVPHPGYPAQQYYPQQYQGQQQITQQYYPQQQTPHQYYIPPYQGQQFAQQYYPQPYQGQQFAQQYYPQPYVAPSQYPRQVNLQPNTAIPRVAVSQSPVETNISSANVSPKPAIVNVESAASNILSPPSASSLSIPLNLQPIAAPTVMGRSFRRLY</sequence>
<gene>
    <name evidence="2" type="ORF">Sylvanvirus1_8</name>
</gene>
<proteinExistence type="predicted"/>
<reference evidence="2" key="1">
    <citation type="submission" date="2018-10" db="EMBL/GenBank/DDBJ databases">
        <title>Hidden diversity of soil giant viruses.</title>
        <authorList>
            <person name="Schulz F."/>
            <person name="Alteio L."/>
            <person name="Goudeau D."/>
            <person name="Ryan E.M."/>
            <person name="Malmstrom R.R."/>
            <person name="Blanchard J."/>
            <person name="Woyke T."/>
        </authorList>
    </citation>
    <scope>NUCLEOTIDE SEQUENCE</scope>
    <source>
        <strain evidence="2">SYV1</strain>
    </source>
</reference>
<keyword evidence="1" id="KW-0812">Transmembrane</keyword>